<dbReference type="InterPro" id="IPR008523">
    <property type="entry name" value="DUF805"/>
</dbReference>
<dbReference type="EMBL" id="JABFXE010000198">
    <property type="protein sequence ID" value="NUQ87736.1"/>
    <property type="molecule type" value="Genomic_DNA"/>
</dbReference>
<feature type="transmembrane region" description="Helical" evidence="1">
    <location>
        <begin position="81"/>
        <end position="103"/>
    </location>
</feature>
<keyword evidence="1" id="KW-0812">Transmembrane</keyword>
<dbReference type="PANTHER" id="PTHR34980">
    <property type="entry name" value="INNER MEMBRANE PROTEIN-RELATED-RELATED"/>
    <property type="match status" value="1"/>
</dbReference>
<feature type="transmembrane region" description="Helical" evidence="1">
    <location>
        <begin position="47"/>
        <end position="69"/>
    </location>
</feature>
<dbReference type="PANTHER" id="PTHR34980:SF2">
    <property type="entry name" value="INNER MEMBRANE PROTEIN YHAH-RELATED"/>
    <property type="match status" value="1"/>
</dbReference>
<sequence>MEWILAPLKKYAVFSGRARRKEFWPFMLINYAILFALYFPFRNDPTSPVGLVFFAYALAFVVPTIALFVRRLHDVDKSGWWYFINFVPLVGGIILLVLCIPAGTSGANEFGPDPKGAYAG</sequence>
<keyword evidence="1" id="KW-0472">Membrane</keyword>
<dbReference type="Pfam" id="PF05656">
    <property type="entry name" value="DUF805"/>
    <property type="match status" value="1"/>
</dbReference>
<evidence type="ECO:0000313" key="2">
    <source>
        <dbReference type="EMBL" id="NUQ87736.1"/>
    </source>
</evidence>
<dbReference type="GO" id="GO:0005886">
    <property type="term" value="C:plasma membrane"/>
    <property type="evidence" value="ECO:0007669"/>
    <property type="project" value="TreeGrafter"/>
</dbReference>
<keyword evidence="1" id="KW-1133">Transmembrane helix</keyword>
<accession>A0A850C9F9</accession>
<dbReference type="AlphaFoldDB" id="A0A850C9F9"/>
<reference evidence="2 3" key="1">
    <citation type="submission" date="2020-05" db="EMBL/GenBank/DDBJ databases">
        <title>DNA-SIP metagenomic assembled genomes.</title>
        <authorList>
            <person name="Yu J."/>
        </authorList>
    </citation>
    <scope>NUCLEOTIDE SEQUENCE [LARGE SCALE GENOMIC DNA]</scope>
    <source>
        <strain evidence="2">Bin5.27</strain>
    </source>
</reference>
<dbReference type="Proteomes" id="UP000574690">
    <property type="component" value="Unassembled WGS sequence"/>
</dbReference>
<evidence type="ECO:0000313" key="3">
    <source>
        <dbReference type="Proteomes" id="UP000574690"/>
    </source>
</evidence>
<comment type="caution">
    <text evidence="2">The sequence shown here is derived from an EMBL/GenBank/DDBJ whole genome shotgun (WGS) entry which is preliminary data.</text>
</comment>
<proteinExistence type="predicted"/>
<name>A0A850C9F9_9ACTN</name>
<protein>
    <submittedName>
        <fullName evidence="2">DUF805 domain-containing protein</fullName>
    </submittedName>
</protein>
<organism evidence="2 3">
    <name type="scientific">Glycomyces artemisiae</name>
    <dbReference type="NCBI Taxonomy" id="1076443"/>
    <lineage>
        <taxon>Bacteria</taxon>
        <taxon>Bacillati</taxon>
        <taxon>Actinomycetota</taxon>
        <taxon>Actinomycetes</taxon>
        <taxon>Glycomycetales</taxon>
        <taxon>Glycomycetaceae</taxon>
        <taxon>Glycomyces</taxon>
    </lineage>
</organism>
<feature type="transmembrane region" description="Helical" evidence="1">
    <location>
        <begin position="23"/>
        <end position="41"/>
    </location>
</feature>
<evidence type="ECO:0000256" key="1">
    <source>
        <dbReference type="SAM" id="Phobius"/>
    </source>
</evidence>
<gene>
    <name evidence="2" type="ORF">HOQ43_04650</name>
</gene>